<dbReference type="GO" id="GO:0005911">
    <property type="term" value="C:cell-cell junction"/>
    <property type="evidence" value="ECO:0007669"/>
    <property type="project" value="TreeGrafter"/>
</dbReference>
<dbReference type="Pfam" id="PF13927">
    <property type="entry name" value="Ig_3"/>
    <property type="match status" value="1"/>
</dbReference>
<dbReference type="Proteomes" id="UP000028760">
    <property type="component" value="Unassembled WGS sequence"/>
</dbReference>
<dbReference type="STRING" id="48698.ENSPFOP00000009196"/>
<dbReference type="GO" id="GO:0050839">
    <property type="term" value="F:cell adhesion molecule binding"/>
    <property type="evidence" value="ECO:0007669"/>
    <property type="project" value="TreeGrafter"/>
</dbReference>
<dbReference type="GO" id="GO:0030424">
    <property type="term" value="C:axon"/>
    <property type="evidence" value="ECO:0007669"/>
    <property type="project" value="Ensembl"/>
</dbReference>
<dbReference type="GO" id="GO:0060385">
    <property type="term" value="P:axonogenesis involved in innervation"/>
    <property type="evidence" value="ECO:0007669"/>
    <property type="project" value="Ensembl"/>
</dbReference>
<name>A0A087XTU3_POEFO</name>
<keyword evidence="4" id="KW-0325">Glycoprotein</keyword>
<dbReference type="OrthoDB" id="9945628at2759"/>
<reference evidence="10" key="2">
    <citation type="submission" date="2025-08" db="UniProtKB">
        <authorList>
            <consortium name="Ensembl"/>
        </authorList>
    </citation>
    <scope>IDENTIFICATION</scope>
</reference>
<evidence type="ECO:0000256" key="7">
    <source>
        <dbReference type="SAM" id="Phobius"/>
    </source>
</evidence>
<feature type="compositionally biased region" description="Basic and acidic residues" evidence="6">
    <location>
        <begin position="533"/>
        <end position="560"/>
    </location>
</feature>
<feature type="domain" description="Ig-like" evidence="9">
    <location>
        <begin position="222"/>
        <end position="312"/>
    </location>
</feature>
<reference evidence="11" key="1">
    <citation type="submission" date="2013-10" db="EMBL/GenBank/DDBJ databases">
        <authorList>
            <person name="Schartl M."/>
            <person name="Warren W."/>
        </authorList>
    </citation>
    <scope>NUCLEOTIDE SEQUENCE [LARGE SCALE GENOMIC DNA]</scope>
    <source>
        <strain evidence="11">female</strain>
    </source>
</reference>
<evidence type="ECO:0000256" key="6">
    <source>
        <dbReference type="SAM" id="MobiDB-lite"/>
    </source>
</evidence>
<feature type="domain" description="Ig-like" evidence="9">
    <location>
        <begin position="397"/>
        <end position="478"/>
    </location>
</feature>
<dbReference type="GO" id="GO:0031290">
    <property type="term" value="P:retinal ganglion cell axon guidance"/>
    <property type="evidence" value="ECO:0007669"/>
    <property type="project" value="Ensembl"/>
</dbReference>
<dbReference type="InterPro" id="IPR003598">
    <property type="entry name" value="Ig_sub2"/>
</dbReference>
<dbReference type="RefSeq" id="XP_007554486.1">
    <property type="nucleotide sequence ID" value="XM_007554424.2"/>
</dbReference>
<feature type="transmembrane region" description="Helical" evidence="7">
    <location>
        <begin position="500"/>
        <end position="522"/>
    </location>
</feature>
<dbReference type="Gene3D" id="2.60.40.10">
    <property type="entry name" value="Immunoglobulins"/>
    <property type="match status" value="4"/>
</dbReference>
<keyword evidence="11" id="KW-1185">Reference proteome</keyword>
<dbReference type="InterPro" id="IPR007110">
    <property type="entry name" value="Ig-like_dom"/>
</dbReference>
<dbReference type="RefSeq" id="XP_007554485.1">
    <property type="nucleotide sequence ID" value="XM_007554423.2"/>
</dbReference>
<keyword evidence="5" id="KW-0393">Immunoglobulin domain</keyword>
<dbReference type="GO" id="GO:0021885">
    <property type="term" value="P:forebrain cell migration"/>
    <property type="evidence" value="ECO:0007669"/>
    <property type="project" value="Ensembl"/>
</dbReference>
<dbReference type="InterPro" id="IPR003006">
    <property type="entry name" value="Ig/MHC_CS"/>
</dbReference>
<dbReference type="eggNOG" id="ENOG502RMQM">
    <property type="taxonomic scope" value="Eukaryota"/>
</dbReference>
<dbReference type="PANTHER" id="PTHR11640:SF148">
    <property type="entry name" value="CD166 ANTIGEN HOMOLOG A"/>
    <property type="match status" value="1"/>
</dbReference>
<dbReference type="OMA" id="PANIIWF"/>
<evidence type="ECO:0000259" key="9">
    <source>
        <dbReference type="PROSITE" id="PS50835"/>
    </source>
</evidence>
<dbReference type="EMBL" id="AYCK01005718">
    <property type="status" value="NOT_ANNOTATED_CDS"/>
    <property type="molecule type" value="Genomic_DNA"/>
</dbReference>
<comment type="subcellular location">
    <subcellularLocation>
        <location evidence="1">Membrane</location>
        <topology evidence="1">Single-pass type I membrane protein</topology>
    </subcellularLocation>
</comment>
<dbReference type="Ensembl" id="ENSPFOT00000009208.2">
    <property type="protein sequence ID" value="ENSPFOP00000009196.2"/>
    <property type="gene ID" value="ENSPFOG00000009060.2"/>
</dbReference>
<evidence type="ECO:0000256" key="8">
    <source>
        <dbReference type="SAM" id="SignalP"/>
    </source>
</evidence>
<dbReference type="InterPro" id="IPR013162">
    <property type="entry name" value="CD80_C2-set"/>
</dbReference>
<dbReference type="InterPro" id="IPR036179">
    <property type="entry name" value="Ig-like_dom_sf"/>
</dbReference>
<dbReference type="Pfam" id="PF08205">
    <property type="entry name" value="C2-set_2"/>
    <property type="match status" value="1"/>
</dbReference>
<keyword evidence="2 7" id="KW-0472">Membrane</keyword>
<keyword evidence="8" id="KW-0732">Signal</keyword>
<sequence>MMHLLSLLFSALLCQASSAEKSIIGLYGGTVEIPCTFEANKIKDVTLTKWKYENVDLLVKSKDKETVILATDEYKDRISLAANLSLLLTGAKLTDQHTFTCQALITTNFGPNIKDFSHALIVHKAPEAPFITEKAAELEIGKLTKLGKCIAKNANPPAKIVWLRNNKALTNEENRTVIMVNQTSGSLDTESTLLYSARKEDTGAQFSCRAEHSLASGLVSPPETFVINYSTEKLVLEVISNSPPVEGNDVTLKCVADGNPRPTSFNFHIKGNVTKVENSDNYTIANISRKDSGEYKCSLIDHPSIEAAKNITVQYLDVKLNLDKTVIRHAGNSLNLSVSIDSSDTATVSWTKGGVKINKEPEIAKLAYSDAGLYELEVTMGPLSRKASFRLTVEGAPVIRKLDDQNDKDGHRKVLICEAEGSPKPAVSWNINGTLIDEKSFDNGTIKHKISVMPSANLSVACTVSNSFGIDTRVITVSSLFEDVKVDKRDSSDDDDKTKLVVGVVIGLLVAALVIGMAYWMYMKKSKQGSWKTGEKENGSSEEEKKLEEKMEENSQKADV</sequence>
<dbReference type="InterPro" id="IPR013783">
    <property type="entry name" value="Ig-like_fold"/>
</dbReference>
<dbReference type="GeneID" id="103139665"/>
<evidence type="ECO:0000256" key="3">
    <source>
        <dbReference type="ARBA" id="ARBA00023157"/>
    </source>
</evidence>
<feature type="chain" id="PRO_5001833503" evidence="8">
    <location>
        <begin position="20"/>
        <end position="560"/>
    </location>
</feature>
<reference evidence="10" key="3">
    <citation type="submission" date="2025-09" db="UniProtKB">
        <authorList>
            <consortium name="Ensembl"/>
        </authorList>
    </citation>
    <scope>IDENTIFICATION</scope>
</reference>
<evidence type="ECO:0000256" key="1">
    <source>
        <dbReference type="ARBA" id="ARBA00004479"/>
    </source>
</evidence>
<dbReference type="KEGG" id="pfor:103139665"/>
<dbReference type="GeneTree" id="ENSGT00940000156881"/>
<dbReference type="InterPro" id="IPR051275">
    <property type="entry name" value="Cell_adhesion_signaling"/>
</dbReference>
<evidence type="ECO:0000256" key="2">
    <source>
        <dbReference type="ARBA" id="ARBA00023136"/>
    </source>
</evidence>
<dbReference type="SUPFAM" id="SSF48726">
    <property type="entry name" value="Immunoglobulin"/>
    <property type="match status" value="4"/>
</dbReference>
<dbReference type="AlphaFoldDB" id="A0A087XTU3"/>
<dbReference type="GO" id="GO:0098609">
    <property type="term" value="P:cell-cell adhesion"/>
    <property type="evidence" value="ECO:0007669"/>
    <property type="project" value="TreeGrafter"/>
</dbReference>
<organism evidence="10 11">
    <name type="scientific">Poecilia formosa</name>
    <name type="common">Amazon molly</name>
    <name type="synonym">Limia formosa</name>
    <dbReference type="NCBI Taxonomy" id="48698"/>
    <lineage>
        <taxon>Eukaryota</taxon>
        <taxon>Metazoa</taxon>
        <taxon>Chordata</taxon>
        <taxon>Craniata</taxon>
        <taxon>Vertebrata</taxon>
        <taxon>Euteleostomi</taxon>
        <taxon>Actinopterygii</taxon>
        <taxon>Neopterygii</taxon>
        <taxon>Teleostei</taxon>
        <taxon>Neoteleostei</taxon>
        <taxon>Acanthomorphata</taxon>
        <taxon>Ovalentaria</taxon>
        <taxon>Atherinomorphae</taxon>
        <taxon>Cyprinodontiformes</taxon>
        <taxon>Poeciliidae</taxon>
        <taxon>Poeciliinae</taxon>
        <taxon>Poecilia</taxon>
    </lineage>
</organism>
<dbReference type="SMART" id="SM00409">
    <property type="entry name" value="IG"/>
    <property type="match status" value="3"/>
</dbReference>
<feature type="region of interest" description="Disordered" evidence="6">
    <location>
        <begin position="526"/>
        <end position="560"/>
    </location>
</feature>
<dbReference type="PROSITE" id="PS50835">
    <property type="entry name" value="IG_LIKE"/>
    <property type="match status" value="3"/>
</dbReference>
<dbReference type="GO" id="GO:0042802">
    <property type="term" value="F:identical protein binding"/>
    <property type="evidence" value="ECO:0007669"/>
    <property type="project" value="Ensembl"/>
</dbReference>
<accession>A0A087XTU3</accession>
<evidence type="ECO:0000256" key="5">
    <source>
        <dbReference type="ARBA" id="ARBA00023319"/>
    </source>
</evidence>
<dbReference type="GO" id="GO:0005886">
    <property type="term" value="C:plasma membrane"/>
    <property type="evidence" value="ECO:0007669"/>
    <property type="project" value="TreeGrafter"/>
</dbReference>
<proteinExistence type="predicted"/>
<feature type="domain" description="Ig-like" evidence="9">
    <location>
        <begin position="126"/>
        <end position="220"/>
    </location>
</feature>
<keyword evidence="3" id="KW-1015">Disulfide bond</keyword>
<feature type="signal peptide" evidence="8">
    <location>
        <begin position="1"/>
        <end position="19"/>
    </location>
</feature>
<dbReference type="SMART" id="SM00408">
    <property type="entry name" value="IGc2"/>
    <property type="match status" value="3"/>
</dbReference>
<protein>
    <submittedName>
        <fullName evidence="10">Activated leukocyte cell adhesion molecule b</fullName>
    </submittedName>
</protein>
<evidence type="ECO:0000256" key="4">
    <source>
        <dbReference type="ARBA" id="ARBA00023180"/>
    </source>
</evidence>
<dbReference type="EMBL" id="AYCK01005717">
    <property type="status" value="NOT_ANNOTATED_CDS"/>
    <property type="molecule type" value="Genomic_DNA"/>
</dbReference>
<dbReference type="InterPro" id="IPR003599">
    <property type="entry name" value="Ig_sub"/>
</dbReference>
<dbReference type="PROSITE" id="PS00290">
    <property type="entry name" value="IG_MHC"/>
    <property type="match status" value="1"/>
</dbReference>
<keyword evidence="7" id="KW-1133">Transmembrane helix</keyword>
<keyword evidence="7" id="KW-0812">Transmembrane</keyword>
<evidence type="ECO:0000313" key="11">
    <source>
        <dbReference type="Proteomes" id="UP000028760"/>
    </source>
</evidence>
<evidence type="ECO:0000313" key="10">
    <source>
        <dbReference type="Ensembl" id="ENSPFOP00000009196.2"/>
    </source>
</evidence>
<dbReference type="PANTHER" id="PTHR11640">
    <property type="entry name" value="NEPHRIN"/>
    <property type="match status" value="1"/>
</dbReference>